<evidence type="ECO:0000259" key="3">
    <source>
        <dbReference type="Pfam" id="PF02225"/>
    </source>
</evidence>
<dbReference type="GO" id="GO:0004180">
    <property type="term" value="F:carboxypeptidase activity"/>
    <property type="evidence" value="ECO:0007669"/>
    <property type="project" value="TreeGrafter"/>
</dbReference>
<evidence type="ECO:0000259" key="5">
    <source>
        <dbReference type="Pfam" id="PF04389"/>
    </source>
</evidence>
<dbReference type="Gene3D" id="1.20.930.40">
    <property type="entry name" value="Transferrin receptor-like, dimerisation domain"/>
    <property type="match status" value="1"/>
</dbReference>
<dbReference type="Pfam" id="PF04253">
    <property type="entry name" value="TFR_dimer"/>
    <property type="match status" value="1"/>
</dbReference>
<evidence type="ECO:0008006" key="8">
    <source>
        <dbReference type="Google" id="ProtNLM"/>
    </source>
</evidence>
<dbReference type="InterPro" id="IPR007365">
    <property type="entry name" value="TFR-like_dimer_dom"/>
</dbReference>
<sequence>MKSLCSCGLILLQASAVLGCAKDISNQAIFDPHVALAKRQETPFPPVLDSNEAILVNSIDNASLEDWNYYYAHSYHLAGTNQSLAQWTADRWTEFGWTAGLTTYYVYLNYPVSHSLSLSFSNGSTWEATLKEAALPEDDVTNWPDSIPTFHGYSATGDAEAEYVYVGRGQKVDFERLEALGVSVEGKIALARYGGPFRGLKVKNAQERGAIGVVIFTDTADDGNVTEANGYAAYPHGPARNPTSVQRGSVQFLSTYPGDPTTPGYASHEGVPRADISPVTPQIPSIPISYSEAQPLLWALDGYGTNGSVVNRTNWVGALNATYSTGPAPGTTISLSNVMEGKITPIWDAIGVINGTSQDEVIVVGNHRDAWIIGGAADPNSGSAVLVELAKAFGNLQKTGWKPKRTIILASWDAEEYGLLGSTEWVEDYLPWLKGAAIANLNVDIATSGPNPDFSATPDLHKIAMEQMRKIIYPYRGYNNLTLYDVWFGLTKGEWGVLGSGSDYTTFLHNGISAIDIGSGGSGNDPVYHYHSNYDTWHWMTTYGDPEYLQHKVIGQFVALLLYHLANDDIIPLDVENYGVQMTDYYETLLTTLDANNATNVDTGRLEEAIATFNESATAITEAISAASTEEEVAALNTKLKLFSRGFVSSGGLPNRKFYKHVVFAPGLDTGYAPVLYPGITEAIVEYQNETQAQEWVEKSAAAIEVAAGILAP</sequence>
<dbReference type="Pfam" id="PF02225">
    <property type="entry name" value="PA"/>
    <property type="match status" value="1"/>
</dbReference>
<dbReference type="STRING" id="1182545.A0A072P1S4"/>
<evidence type="ECO:0000259" key="4">
    <source>
        <dbReference type="Pfam" id="PF04253"/>
    </source>
</evidence>
<dbReference type="InterPro" id="IPR007484">
    <property type="entry name" value="Peptidase_M28"/>
</dbReference>
<keyword evidence="2" id="KW-0732">Signal</keyword>
<dbReference type="Gene3D" id="3.40.630.10">
    <property type="entry name" value="Zn peptidases"/>
    <property type="match status" value="1"/>
</dbReference>
<dbReference type="RefSeq" id="XP_013256346.1">
    <property type="nucleotide sequence ID" value="XM_013400892.1"/>
</dbReference>
<dbReference type="PANTHER" id="PTHR10404:SF46">
    <property type="entry name" value="VACUOLAR PROTEIN SORTING-ASSOCIATED PROTEIN 70"/>
    <property type="match status" value="1"/>
</dbReference>
<dbReference type="SUPFAM" id="SSF47672">
    <property type="entry name" value="Transferrin receptor-like dimerisation domain"/>
    <property type="match status" value="1"/>
</dbReference>
<reference evidence="6 7" key="1">
    <citation type="submission" date="2013-03" db="EMBL/GenBank/DDBJ databases">
        <title>The Genome Sequence of Exophiala aquamarina CBS 119918.</title>
        <authorList>
            <consortium name="The Broad Institute Genomics Platform"/>
            <person name="Cuomo C."/>
            <person name="de Hoog S."/>
            <person name="Gorbushina A."/>
            <person name="Walker B."/>
            <person name="Young S.K."/>
            <person name="Zeng Q."/>
            <person name="Gargeya S."/>
            <person name="Fitzgerald M."/>
            <person name="Haas B."/>
            <person name="Abouelleil A."/>
            <person name="Allen A.W."/>
            <person name="Alvarado L."/>
            <person name="Arachchi H.M."/>
            <person name="Berlin A.M."/>
            <person name="Chapman S.B."/>
            <person name="Gainer-Dewar J."/>
            <person name="Goldberg J."/>
            <person name="Griggs A."/>
            <person name="Gujja S."/>
            <person name="Hansen M."/>
            <person name="Howarth C."/>
            <person name="Imamovic A."/>
            <person name="Ireland A."/>
            <person name="Larimer J."/>
            <person name="McCowan C."/>
            <person name="Murphy C."/>
            <person name="Pearson M."/>
            <person name="Poon T.W."/>
            <person name="Priest M."/>
            <person name="Roberts A."/>
            <person name="Saif S."/>
            <person name="Shea T."/>
            <person name="Sisk P."/>
            <person name="Sykes S."/>
            <person name="Wortman J."/>
            <person name="Nusbaum C."/>
            <person name="Birren B."/>
        </authorList>
    </citation>
    <scope>NUCLEOTIDE SEQUENCE [LARGE SCALE GENOMIC DNA]</scope>
    <source>
        <strain evidence="6 7">CBS 119918</strain>
    </source>
</reference>
<dbReference type="Proteomes" id="UP000027920">
    <property type="component" value="Unassembled WGS sequence"/>
</dbReference>
<feature type="domain" description="PA" evidence="3">
    <location>
        <begin position="168"/>
        <end position="236"/>
    </location>
</feature>
<organism evidence="6 7">
    <name type="scientific">Exophiala aquamarina CBS 119918</name>
    <dbReference type="NCBI Taxonomy" id="1182545"/>
    <lineage>
        <taxon>Eukaryota</taxon>
        <taxon>Fungi</taxon>
        <taxon>Dikarya</taxon>
        <taxon>Ascomycota</taxon>
        <taxon>Pezizomycotina</taxon>
        <taxon>Eurotiomycetes</taxon>
        <taxon>Chaetothyriomycetidae</taxon>
        <taxon>Chaetothyriales</taxon>
        <taxon>Herpotrichiellaceae</taxon>
        <taxon>Exophiala</taxon>
    </lineage>
</organism>
<dbReference type="SUPFAM" id="SSF53187">
    <property type="entry name" value="Zn-dependent exopeptidases"/>
    <property type="match status" value="1"/>
</dbReference>
<dbReference type="InterPro" id="IPR039373">
    <property type="entry name" value="Peptidase_M28B"/>
</dbReference>
<feature type="domain" description="Transferrin receptor-like dimerisation" evidence="4">
    <location>
        <begin position="602"/>
        <end position="711"/>
    </location>
</feature>
<dbReference type="Gene3D" id="3.50.30.30">
    <property type="match status" value="1"/>
</dbReference>
<proteinExistence type="inferred from homology"/>
<dbReference type="EMBL" id="AMGV01000012">
    <property type="protein sequence ID" value="KEF53756.1"/>
    <property type="molecule type" value="Genomic_DNA"/>
</dbReference>
<dbReference type="CDD" id="cd08022">
    <property type="entry name" value="M28_PSMA_like"/>
    <property type="match status" value="1"/>
</dbReference>
<dbReference type="InterPro" id="IPR036757">
    <property type="entry name" value="TFR-like_dimer_dom_sf"/>
</dbReference>
<feature type="signal peptide" evidence="2">
    <location>
        <begin position="1"/>
        <end position="19"/>
    </location>
</feature>
<dbReference type="PROSITE" id="PS51257">
    <property type="entry name" value="PROKAR_LIPOPROTEIN"/>
    <property type="match status" value="1"/>
</dbReference>
<feature type="domain" description="Peptidase M28" evidence="5">
    <location>
        <begin position="350"/>
        <end position="538"/>
    </location>
</feature>
<evidence type="ECO:0000313" key="6">
    <source>
        <dbReference type="EMBL" id="KEF53756.1"/>
    </source>
</evidence>
<dbReference type="InterPro" id="IPR003137">
    <property type="entry name" value="PA_domain"/>
</dbReference>
<dbReference type="InterPro" id="IPR046450">
    <property type="entry name" value="PA_dom_sf"/>
</dbReference>
<dbReference type="CDD" id="cd02121">
    <property type="entry name" value="PA_GCPII_like"/>
    <property type="match status" value="1"/>
</dbReference>
<dbReference type="FunFam" id="3.40.630.10:FF:000101">
    <property type="entry name" value="N-acetylated alpha-linked acidic dipeptidase like 1"/>
    <property type="match status" value="1"/>
</dbReference>
<comment type="similarity">
    <text evidence="1">Belongs to the peptidase M28 family. M28B subfamily.</text>
</comment>
<dbReference type="VEuPathDB" id="FungiDB:A1O9_10157"/>
<dbReference type="OrthoDB" id="5841748at2759"/>
<dbReference type="HOGENOM" id="CLU_005688_2_0_1"/>
<feature type="chain" id="PRO_5001681228" description="Glutamate carboxypeptidase II" evidence="2">
    <location>
        <begin position="20"/>
        <end position="713"/>
    </location>
</feature>
<dbReference type="Pfam" id="PF04389">
    <property type="entry name" value="Peptidase_M28"/>
    <property type="match status" value="1"/>
</dbReference>
<keyword evidence="7" id="KW-1185">Reference proteome</keyword>
<name>A0A072P1S4_9EURO</name>
<gene>
    <name evidence="6" type="ORF">A1O9_10157</name>
</gene>
<dbReference type="SUPFAM" id="SSF52025">
    <property type="entry name" value="PA domain"/>
    <property type="match status" value="1"/>
</dbReference>
<comment type="caution">
    <text evidence="6">The sequence shown here is derived from an EMBL/GenBank/DDBJ whole genome shotgun (WGS) entry which is preliminary data.</text>
</comment>
<dbReference type="GeneID" id="25285062"/>
<dbReference type="FunFam" id="3.50.30.30:FF:000008">
    <property type="entry name" value="Glutamate carboxypeptidase 2"/>
    <property type="match status" value="1"/>
</dbReference>
<evidence type="ECO:0000256" key="2">
    <source>
        <dbReference type="SAM" id="SignalP"/>
    </source>
</evidence>
<protein>
    <recommendedName>
        <fullName evidence="8">Glutamate carboxypeptidase II</fullName>
    </recommendedName>
</protein>
<accession>A0A072P1S4</accession>
<evidence type="ECO:0000313" key="7">
    <source>
        <dbReference type="Proteomes" id="UP000027920"/>
    </source>
</evidence>
<evidence type="ECO:0000256" key="1">
    <source>
        <dbReference type="ARBA" id="ARBA00005634"/>
    </source>
</evidence>
<dbReference type="PANTHER" id="PTHR10404">
    <property type="entry name" value="N-ACETYLATED-ALPHA-LINKED ACIDIC DIPEPTIDASE"/>
    <property type="match status" value="1"/>
</dbReference>
<dbReference type="AlphaFoldDB" id="A0A072P1S4"/>